<gene>
    <name evidence="1" type="ORF">QM480_18480</name>
</gene>
<dbReference type="Proteomes" id="UP001236569">
    <property type="component" value="Unassembled WGS sequence"/>
</dbReference>
<accession>A0ABT6YRY0</accession>
<dbReference type="RefSeq" id="WP_283371164.1">
    <property type="nucleotide sequence ID" value="NZ_JASHID010000016.1"/>
</dbReference>
<evidence type="ECO:0000313" key="1">
    <source>
        <dbReference type="EMBL" id="MDI9866333.1"/>
    </source>
</evidence>
<dbReference type="EMBL" id="JASHID010000016">
    <property type="protein sequence ID" value="MDI9866333.1"/>
    <property type="molecule type" value="Genomic_DNA"/>
</dbReference>
<keyword evidence="2" id="KW-1185">Reference proteome</keyword>
<protein>
    <submittedName>
        <fullName evidence="1">Uncharacterized protein</fullName>
    </submittedName>
</protein>
<name>A0ABT6YRY0_9BACT</name>
<evidence type="ECO:0000313" key="2">
    <source>
        <dbReference type="Proteomes" id="UP001236569"/>
    </source>
</evidence>
<comment type="caution">
    <text evidence="1">The sequence shown here is derived from an EMBL/GenBank/DDBJ whole genome shotgun (WGS) entry which is preliminary data.</text>
</comment>
<proteinExistence type="predicted"/>
<organism evidence="1 2">
    <name type="scientific">Flectobacillus longus</name>
    <dbReference type="NCBI Taxonomy" id="2984207"/>
    <lineage>
        <taxon>Bacteria</taxon>
        <taxon>Pseudomonadati</taxon>
        <taxon>Bacteroidota</taxon>
        <taxon>Cytophagia</taxon>
        <taxon>Cytophagales</taxon>
        <taxon>Flectobacillaceae</taxon>
        <taxon>Flectobacillus</taxon>
    </lineage>
</organism>
<sequence>MDKYCKLYIDTSDKSVITKSIHLSLDLLKINELDIFYYIDSNDEGDKEKAMDTVYGFLFFPYVVELDSDIVSLSTLISFIKNVLFQLENNNIKVVASCDYENELI</sequence>
<reference evidence="1 2" key="1">
    <citation type="submission" date="2023-05" db="EMBL/GenBank/DDBJ databases">
        <title>Novel species of genus Flectobacillus isolated from stream in China.</title>
        <authorList>
            <person name="Lu H."/>
        </authorList>
    </citation>
    <scope>NUCLEOTIDE SEQUENCE [LARGE SCALE GENOMIC DNA]</scope>
    <source>
        <strain evidence="1 2">DC10W</strain>
    </source>
</reference>